<reference evidence="1 2" key="1">
    <citation type="submission" date="2016-10" db="EMBL/GenBank/DDBJ databases">
        <authorList>
            <person name="Varghese N."/>
            <person name="Submissions S."/>
        </authorList>
    </citation>
    <scope>NUCLEOTIDE SEQUENCE [LARGE SCALE GENOMIC DNA]</scope>
    <source>
        <strain evidence="2">YIM D21,KCTC 23444,ACCC 10710</strain>
    </source>
</reference>
<name>A0A1I1ZFJ9_9RHOB</name>
<protein>
    <submittedName>
        <fullName evidence="1">Uncharacterized protein</fullName>
    </submittedName>
</protein>
<sequence length="50" mass="5390">MTDQIRTAAPTRAEQALAVLAEQLAYWTPVAMPAPKEEAPGDALAYYRAA</sequence>
<evidence type="ECO:0000313" key="2">
    <source>
        <dbReference type="Proteomes" id="UP000325289"/>
    </source>
</evidence>
<accession>A0A1I1ZFJ9</accession>
<dbReference type="RefSeq" id="WP_188129688.1">
    <property type="nucleotide sequence ID" value="NZ_FOMS01000008.1"/>
</dbReference>
<proteinExistence type="predicted"/>
<gene>
    <name evidence="1" type="ORF">SAMN04515678_108123</name>
</gene>
<dbReference type="EMBL" id="FOMS01000008">
    <property type="protein sequence ID" value="SFE30445.1"/>
    <property type="molecule type" value="Genomic_DNA"/>
</dbReference>
<organism evidence="1 2">
    <name type="scientific">Roseivivax sediminis</name>
    <dbReference type="NCBI Taxonomy" id="936889"/>
    <lineage>
        <taxon>Bacteria</taxon>
        <taxon>Pseudomonadati</taxon>
        <taxon>Pseudomonadota</taxon>
        <taxon>Alphaproteobacteria</taxon>
        <taxon>Rhodobacterales</taxon>
        <taxon>Roseobacteraceae</taxon>
        <taxon>Roseivivax</taxon>
    </lineage>
</organism>
<dbReference type="AlphaFoldDB" id="A0A1I1ZFJ9"/>
<keyword evidence="2" id="KW-1185">Reference proteome</keyword>
<dbReference type="Proteomes" id="UP000325289">
    <property type="component" value="Unassembled WGS sequence"/>
</dbReference>
<evidence type="ECO:0000313" key="1">
    <source>
        <dbReference type="EMBL" id="SFE30445.1"/>
    </source>
</evidence>